<dbReference type="Proteomes" id="UP001652582">
    <property type="component" value="Chromosome 3"/>
</dbReference>
<gene>
    <name evidence="2" type="primary">LOC128199764</name>
    <name evidence="3" type="synonym">LOC128199911</name>
</gene>
<organism evidence="1 2">
    <name type="scientific">Bicyclus anynana</name>
    <name type="common">Squinting bush brown butterfly</name>
    <dbReference type="NCBI Taxonomy" id="110368"/>
    <lineage>
        <taxon>Eukaryota</taxon>
        <taxon>Metazoa</taxon>
        <taxon>Ecdysozoa</taxon>
        <taxon>Arthropoda</taxon>
        <taxon>Hexapoda</taxon>
        <taxon>Insecta</taxon>
        <taxon>Pterygota</taxon>
        <taxon>Neoptera</taxon>
        <taxon>Endopterygota</taxon>
        <taxon>Lepidoptera</taxon>
        <taxon>Glossata</taxon>
        <taxon>Ditrysia</taxon>
        <taxon>Papilionoidea</taxon>
        <taxon>Nymphalidae</taxon>
        <taxon>Satyrinae</taxon>
        <taxon>Satyrini</taxon>
        <taxon>Mycalesina</taxon>
        <taxon>Bicyclus</taxon>
    </lineage>
</organism>
<reference evidence="2 3" key="1">
    <citation type="submission" date="2025-05" db="UniProtKB">
        <authorList>
            <consortium name="RefSeq"/>
        </authorList>
    </citation>
    <scope>IDENTIFICATION</scope>
</reference>
<proteinExistence type="predicted"/>
<evidence type="ECO:0000313" key="3">
    <source>
        <dbReference type="RefSeq" id="XP_052747356.1"/>
    </source>
</evidence>
<sequence length="297" mass="33437">MEKVSVGLITVFNHEQQDWDLYKGRLEQWFLANEINDTDDKSGVKRRAILLSSLAETTFKLIRDLALPNEVGSLSYQQAVSLLDGHLKSKKCGFSERFKFHGARQEHSESISEWAARVRGLAMDCKFPTSVLNEMLRDRFVLGMVHGKVRERLFEKSLEGLTMERAVQVAESVHCAVEGARQAVPQSQVQDLTFSPVVEVHKVSAQPAGSQGRKVTSANKGSVVNSESVIKNNRKCEVCGSVNHGNQVCRYRFYTCRRCRVKGHLARVCVADRGRDQQHFLQYCTESRADGDDVFAD</sequence>
<dbReference type="Proteomes" id="UP001652582">
    <property type="component" value="Chromosome Z"/>
</dbReference>
<name>A0ABM3M758_BICAN</name>
<dbReference type="RefSeq" id="XP_052746889.1">
    <property type="nucleotide sequence ID" value="XM_052890929.1"/>
</dbReference>
<protein>
    <submittedName>
        <fullName evidence="2">Uncharacterized protein LOC128199764 isoform X1</fullName>
    </submittedName>
    <submittedName>
        <fullName evidence="3">Uncharacterized protein LOC128199911 isoform X1</fullName>
    </submittedName>
</protein>
<dbReference type="GeneID" id="128199764"/>
<keyword evidence="1" id="KW-1185">Reference proteome</keyword>
<evidence type="ECO:0000313" key="1">
    <source>
        <dbReference type="Proteomes" id="UP001652582"/>
    </source>
</evidence>
<accession>A0ABM3M758</accession>
<dbReference type="RefSeq" id="XP_052747356.1">
    <property type="nucleotide sequence ID" value="XM_052891396.1"/>
</dbReference>
<dbReference type="PANTHER" id="PTHR33198">
    <property type="entry name" value="ANK_REP_REGION DOMAIN-CONTAINING PROTEIN-RELATED"/>
    <property type="match status" value="1"/>
</dbReference>
<evidence type="ECO:0000313" key="2">
    <source>
        <dbReference type="RefSeq" id="XP_052746889.1"/>
    </source>
</evidence>